<dbReference type="InterPro" id="IPR000531">
    <property type="entry name" value="Beta-barrel_TonB"/>
</dbReference>
<dbReference type="InterPro" id="IPR037066">
    <property type="entry name" value="Plug_dom_sf"/>
</dbReference>
<dbReference type="GO" id="GO:0015232">
    <property type="term" value="F:heme transmembrane transporter activity"/>
    <property type="evidence" value="ECO:0007669"/>
    <property type="project" value="InterPro"/>
</dbReference>
<sequence length="824" mass="87240">MRLAMGRGFRLAGLSAWLLGASALSAAPTQAQQASETTYRFDVAAKPLAAAIADVGATSGWRIAYAAPLPAGAQSRPLSGVYSTPQALTALLGDTPFGVRVVGPRAVTLYDRNAAAIPSGVDAGDAILIGPVEVTANAGSAGGPGWQGASDDVYETPGSVAQVGRQAIDERGGARNTADILRGVSGLNTVVDRQNPGVNVNIRGLQDQGRVNMSIDGARQNFQQAGHGSTAYVYVDPELLSRVDVEKGATSTAGGAGVIGGVVNFRTLDASDVILDGKTWGTRLNATTGTNAFDFNGSAALAARVGESVEVIGAVGRKKLGEYEAGKRGDALDERSSDSSSTPVSDFVTQDQWSWLLKASAEVAENHKITLSYIGLNTDFGTGSGAYIDTNTVENHTATAAYRWTPGGPWFDLDAKVYYTRTSDDQFRPARPPRTPAARVDYAIDTFGGSLQNTSRFEMPGVNVAVTYGGEYFHDKTDTASVWADPGFDPDNVQFSGSNPNGKRGVGSAFGQIELTHADWLQVIGGLRYDRYDLSGSGLVFSELAGNAFLPFHVDRSQGRLSPTATIAVTPLAGVQVYGSYKQGFRPPTIMETLLGGSHIGGSIYFAPNPNLKPEISETWEAGVNLKFDGVLRDDDAFRAKIAIYSTEVKNFITQATISNGGEGYYFANVNLKNPATLKGLDLEANYDAGTAYIGASVSLIDGTYDEDYDSGGYAYPSLQSLYLAPKTKVAIDGGFRFFERKLTVGGRLTRVVPEDMLGAANTQSPIYKPYVLLDAYASYKINDNFTVRAAIENITDRAYVDAMASQLTASPGRTATLGVTARF</sequence>
<dbReference type="GO" id="GO:0044718">
    <property type="term" value="P:siderophore transmembrane transport"/>
    <property type="evidence" value="ECO:0007669"/>
    <property type="project" value="TreeGrafter"/>
</dbReference>
<dbReference type="InterPro" id="IPR011276">
    <property type="entry name" value="TonB_haem/Hb_rcpt"/>
</dbReference>
<dbReference type="InterPro" id="IPR011662">
    <property type="entry name" value="Secretin/TonB_short_N"/>
</dbReference>
<keyword evidence="7 17" id="KW-0732">Signal</keyword>
<keyword evidence="8" id="KW-0408">Iron</keyword>
<dbReference type="EMBL" id="BSFF01000009">
    <property type="protein sequence ID" value="GLK57219.1"/>
    <property type="molecule type" value="Genomic_DNA"/>
</dbReference>
<evidence type="ECO:0000256" key="14">
    <source>
        <dbReference type="PROSITE-ProRule" id="PRU10144"/>
    </source>
</evidence>
<evidence type="ECO:0000256" key="13">
    <source>
        <dbReference type="PROSITE-ProRule" id="PRU01360"/>
    </source>
</evidence>
<feature type="domain" description="Secretin/TonB short N-terminal" evidence="18">
    <location>
        <begin position="61"/>
        <end position="112"/>
    </location>
</feature>
<dbReference type="PANTHER" id="PTHR30069:SF41">
    <property type="entry name" value="HEME_HEMOPEXIN UTILIZATION PROTEIN C"/>
    <property type="match status" value="1"/>
</dbReference>
<evidence type="ECO:0000256" key="3">
    <source>
        <dbReference type="ARBA" id="ARBA00022448"/>
    </source>
</evidence>
<keyword evidence="5" id="KW-0410">Iron transport</keyword>
<dbReference type="PANTHER" id="PTHR30069">
    <property type="entry name" value="TONB-DEPENDENT OUTER MEMBRANE RECEPTOR"/>
    <property type="match status" value="1"/>
</dbReference>
<dbReference type="InterPro" id="IPR010949">
    <property type="entry name" value="TonB_Hb/transfer/lactofer_rcpt"/>
</dbReference>
<dbReference type="Proteomes" id="UP001143400">
    <property type="component" value="Unassembled WGS sequence"/>
</dbReference>
<evidence type="ECO:0000256" key="11">
    <source>
        <dbReference type="ARBA" id="ARBA00023170"/>
    </source>
</evidence>
<dbReference type="NCBIfam" id="TIGR01785">
    <property type="entry name" value="TonB-hemin"/>
    <property type="match status" value="1"/>
</dbReference>
<reference evidence="19" key="3">
    <citation type="submission" date="2023-01" db="EMBL/GenBank/DDBJ databases">
        <authorList>
            <person name="Sun Q."/>
            <person name="Evtushenko L."/>
        </authorList>
    </citation>
    <scope>NUCLEOTIDE SEQUENCE</scope>
    <source>
        <strain evidence="19">VKM B-1606</strain>
    </source>
</reference>
<evidence type="ECO:0000256" key="10">
    <source>
        <dbReference type="ARBA" id="ARBA00023136"/>
    </source>
</evidence>
<evidence type="ECO:0000256" key="7">
    <source>
        <dbReference type="ARBA" id="ARBA00022729"/>
    </source>
</evidence>
<comment type="caution">
    <text evidence="19">The sequence shown here is derived from an EMBL/GenBank/DDBJ whole genome shotgun (WGS) entry which is preliminary data.</text>
</comment>
<evidence type="ECO:0000256" key="4">
    <source>
        <dbReference type="ARBA" id="ARBA00022452"/>
    </source>
</evidence>
<evidence type="ECO:0000313" key="21">
    <source>
        <dbReference type="Proteomes" id="UP000758856"/>
    </source>
</evidence>
<keyword evidence="11 19" id="KW-0675">Receptor</keyword>
<dbReference type="PROSITE" id="PS01156">
    <property type="entry name" value="TONB_DEPENDENT_REC_2"/>
    <property type="match status" value="1"/>
</dbReference>
<dbReference type="PROSITE" id="PS52016">
    <property type="entry name" value="TONB_DEPENDENT_REC_3"/>
    <property type="match status" value="1"/>
</dbReference>
<keyword evidence="3 13" id="KW-0813">Transport</keyword>
<evidence type="ECO:0000256" key="9">
    <source>
        <dbReference type="ARBA" id="ARBA00023077"/>
    </source>
</evidence>
<evidence type="ECO:0000256" key="12">
    <source>
        <dbReference type="ARBA" id="ARBA00023237"/>
    </source>
</evidence>
<dbReference type="RefSeq" id="WP_246482604.1">
    <property type="nucleotide sequence ID" value="NZ_BSFF01000009.1"/>
</dbReference>
<evidence type="ECO:0000256" key="6">
    <source>
        <dbReference type="ARBA" id="ARBA00022692"/>
    </source>
</evidence>
<dbReference type="InterPro" id="IPR039426">
    <property type="entry name" value="TonB-dep_rcpt-like"/>
</dbReference>
<feature type="chain" id="PRO_5040787324" evidence="17">
    <location>
        <begin position="27"/>
        <end position="824"/>
    </location>
</feature>
<dbReference type="SMART" id="SM00965">
    <property type="entry name" value="STN"/>
    <property type="match status" value="1"/>
</dbReference>
<dbReference type="Gene3D" id="2.40.170.20">
    <property type="entry name" value="TonB-dependent receptor, beta-barrel domain"/>
    <property type="match status" value="1"/>
</dbReference>
<gene>
    <name evidence="19" type="primary">hasR</name>
    <name evidence="19" type="ORF">GCM10008170_32390</name>
    <name evidence="20" type="ORF">JOD31_003827</name>
</gene>
<evidence type="ECO:0000256" key="16">
    <source>
        <dbReference type="SAM" id="MobiDB-lite"/>
    </source>
</evidence>
<comment type="similarity">
    <text evidence="2 13 15">Belongs to the TonB-dependent receptor family.</text>
</comment>
<evidence type="ECO:0000259" key="18">
    <source>
        <dbReference type="SMART" id="SM00965"/>
    </source>
</evidence>
<comment type="subcellular location">
    <subcellularLocation>
        <location evidence="1 13">Cell outer membrane</location>
        <topology evidence="1 13">Multi-pass membrane protein</topology>
    </subcellularLocation>
</comment>
<protein>
    <submittedName>
        <fullName evidence="19">Heme uptake outer membrane receptor HasR</fullName>
    </submittedName>
    <submittedName>
        <fullName evidence="20">TonB-dependent heme/hemoglobin receptor</fullName>
    </submittedName>
</protein>
<reference evidence="20 21" key="2">
    <citation type="submission" date="2021-01" db="EMBL/GenBank/DDBJ databases">
        <title>Genomic Encyclopedia of Type Strains, Phase IV (KMG-IV): sequencing the most valuable type-strain genomes for metagenomic binning, comparative biology and taxonomic classification.</title>
        <authorList>
            <person name="Goeker M."/>
        </authorList>
    </citation>
    <scope>NUCLEOTIDE SEQUENCE [LARGE SCALE GENOMIC DNA]</scope>
    <source>
        <strain evidence="20 21">DSM 6130</strain>
    </source>
</reference>
<evidence type="ECO:0000313" key="20">
    <source>
        <dbReference type="EMBL" id="MBM7853566.1"/>
    </source>
</evidence>
<feature type="short sequence motif" description="TonB C-terminal box" evidence="14">
    <location>
        <begin position="807"/>
        <end position="824"/>
    </location>
</feature>
<accession>A0A9W6IXT7</accession>
<keyword evidence="5" id="KW-0406">Ion transport</keyword>
<feature type="compositionally biased region" description="Basic and acidic residues" evidence="16">
    <location>
        <begin position="326"/>
        <end position="337"/>
    </location>
</feature>
<evidence type="ECO:0000256" key="17">
    <source>
        <dbReference type="SAM" id="SignalP"/>
    </source>
</evidence>
<keyword evidence="21" id="KW-1185">Reference proteome</keyword>
<dbReference type="Gene3D" id="2.170.130.10">
    <property type="entry name" value="TonB-dependent receptor, plug domain"/>
    <property type="match status" value="1"/>
</dbReference>
<evidence type="ECO:0000256" key="15">
    <source>
        <dbReference type="RuleBase" id="RU003357"/>
    </source>
</evidence>
<keyword evidence="9 15" id="KW-0798">TonB box</keyword>
<dbReference type="CDD" id="cd01347">
    <property type="entry name" value="ligand_gated_channel"/>
    <property type="match status" value="1"/>
</dbReference>
<evidence type="ECO:0000256" key="1">
    <source>
        <dbReference type="ARBA" id="ARBA00004571"/>
    </source>
</evidence>
<dbReference type="GO" id="GO:0009279">
    <property type="term" value="C:cell outer membrane"/>
    <property type="evidence" value="ECO:0007669"/>
    <property type="project" value="UniProtKB-SubCell"/>
</dbReference>
<evidence type="ECO:0000256" key="2">
    <source>
        <dbReference type="ARBA" id="ARBA00009810"/>
    </source>
</evidence>
<name>A0A9W6IXT7_9HYPH</name>
<keyword evidence="10 13" id="KW-0472">Membrane</keyword>
<keyword evidence="6 13" id="KW-0812">Transmembrane</keyword>
<evidence type="ECO:0000256" key="8">
    <source>
        <dbReference type="ARBA" id="ARBA00023004"/>
    </source>
</evidence>
<evidence type="ECO:0000313" key="22">
    <source>
        <dbReference type="Proteomes" id="UP001143400"/>
    </source>
</evidence>
<keyword evidence="12 13" id="KW-0998">Cell outer membrane</keyword>
<dbReference type="InterPro" id="IPR010917">
    <property type="entry name" value="TonB_rcpt_CS"/>
</dbReference>
<evidence type="ECO:0000256" key="5">
    <source>
        <dbReference type="ARBA" id="ARBA00022496"/>
    </source>
</evidence>
<dbReference type="AlphaFoldDB" id="A0A9W6IXT7"/>
<dbReference type="InterPro" id="IPR036942">
    <property type="entry name" value="Beta-barrel_TonB_sf"/>
</dbReference>
<proteinExistence type="inferred from homology"/>
<evidence type="ECO:0000313" key="19">
    <source>
        <dbReference type="EMBL" id="GLK57219.1"/>
    </source>
</evidence>
<reference evidence="19" key="1">
    <citation type="journal article" date="2014" name="Int. J. Syst. Evol. Microbiol.">
        <title>Complete genome sequence of Corynebacterium casei LMG S-19264T (=DSM 44701T), isolated from a smear-ripened cheese.</title>
        <authorList>
            <consortium name="US DOE Joint Genome Institute (JGI-PGF)"/>
            <person name="Walter F."/>
            <person name="Albersmeier A."/>
            <person name="Kalinowski J."/>
            <person name="Ruckert C."/>
        </authorList>
    </citation>
    <scope>NUCLEOTIDE SEQUENCE</scope>
    <source>
        <strain evidence="19">VKM B-1606</strain>
    </source>
</reference>
<dbReference type="InterPro" id="IPR012910">
    <property type="entry name" value="Plug_dom"/>
</dbReference>
<dbReference type="Pfam" id="PF00593">
    <property type="entry name" value="TonB_dep_Rec_b-barrel"/>
    <property type="match status" value="1"/>
</dbReference>
<dbReference type="Pfam" id="PF07715">
    <property type="entry name" value="Plug"/>
    <property type="match status" value="1"/>
</dbReference>
<organism evidence="19 22">
    <name type="scientific">Methylopila capsulata</name>
    <dbReference type="NCBI Taxonomy" id="61654"/>
    <lineage>
        <taxon>Bacteria</taxon>
        <taxon>Pseudomonadati</taxon>
        <taxon>Pseudomonadota</taxon>
        <taxon>Alphaproteobacteria</taxon>
        <taxon>Hyphomicrobiales</taxon>
        <taxon>Methylopilaceae</taxon>
        <taxon>Methylopila</taxon>
    </lineage>
</organism>
<dbReference type="Gene3D" id="3.55.50.30">
    <property type="match status" value="1"/>
</dbReference>
<keyword evidence="4 13" id="KW-1134">Transmembrane beta strand</keyword>
<dbReference type="Proteomes" id="UP000758856">
    <property type="component" value="Unassembled WGS sequence"/>
</dbReference>
<dbReference type="GO" id="GO:0015344">
    <property type="term" value="F:siderophore uptake transmembrane transporter activity"/>
    <property type="evidence" value="ECO:0007669"/>
    <property type="project" value="TreeGrafter"/>
</dbReference>
<dbReference type="EMBL" id="JAFBCY010000005">
    <property type="protein sequence ID" value="MBM7853566.1"/>
    <property type="molecule type" value="Genomic_DNA"/>
</dbReference>
<feature type="signal peptide" evidence="17">
    <location>
        <begin position="1"/>
        <end position="26"/>
    </location>
</feature>
<dbReference type="SUPFAM" id="SSF56935">
    <property type="entry name" value="Porins"/>
    <property type="match status" value="1"/>
</dbReference>
<dbReference type="NCBIfam" id="TIGR01786">
    <property type="entry name" value="TonB-hemlactrns"/>
    <property type="match status" value="1"/>
</dbReference>
<feature type="region of interest" description="Disordered" evidence="16">
    <location>
        <begin position="326"/>
        <end position="345"/>
    </location>
</feature>